<evidence type="ECO:0000256" key="1">
    <source>
        <dbReference type="ARBA" id="ARBA00022801"/>
    </source>
</evidence>
<feature type="short sequence motif" description="HXTX 1" evidence="2">
    <location>
        <begin position="42"/>
        <end position="45"/>
    </location>
</feature>
<reference evidence="3 4" key="1">
    <citation type="submission" date="2022-10" db="EMBL/GenBank/DDBJ databases">
        <title>The complete genomes of actinobacterial strains from the NBC collection.</title>
        <authorList>
            <person name="Joergensen T.S."/>
            <person name="Alvarez Arevalo M."/>
            <person name="Sterndorff E.B."/>
            <person name="Faurdal D."/>
            <person name="Vuksanovic O."/>
            <person name="Mourched A.-S."/>
            <person name="Charusanti P."/>
            <person name="Shaw S."/>
            <person name="Blin K."/>
            <person name="Weber T."/>
        </authorList>
    </citation>
    <scope>NUCLEOTIDE SEQUENCE [LARGE SCALE GENOMIC DNA]</scope>
    <source>
        <strain evidence="3 4">NBC_01247</strain>
    </source>
</reference>
<dbReference type="SUPFAM" id="SSF55144">
    <property type="entry name" value="LigT-like"/>
    <property type="match status" value="1"/>
</dbReference>
<dbReference type="HAMAP" id="MF_01940">
    <property type="entry name" value="RNA_CPDase"/>
    <property type="match status" value="1"/>
</dbReference>
<dbReference type="Gene3D" id="3.90.1140.10">
    <property type="entry name" value="Cyclic phosphodiesterase"/>
    <property type="match status" value="1"/>
</dbReference>
<dbReference type="InterPro" id="IPR009097">
    <property type="entry name" value="Cyclic_Pdiesterase"/>
</dbReference>
<proteinExistence type="inferred from homology"/>
<evidence type="ECO:0000313" key="4">
    <source>
        <dbReference type="Proteomes" id="UP001432014"/>
    </source>
</evidence>
<feature type="active site" description="Proton donor" evidence="2">
    <location>
        <position position="42"/>
    </location>
</feature>
<dbReference type="EC" id="3.1.4.58" evidence="2"/>
<dbReference type="NCBIfam" id="TIGR02258">
    <property type="entry name" value="2_5_ligase"/>
    <property type="match status" value="1"/>
</dbReference>
<keyword evidence="4" id="KW-1185">Reference proteome</keyword>
<keyword evidence="1 2" id="KW-0378">Hydrolase</keyword>
<gene>
    <name evidence="3" type="primary">thpR</name>
    <name evidence="3" type="ORF">OG469_18445</name>
</gene>
<feature type="short sequence motif" description="HXTX 2" evidence="2">
    <location>
        <begin position="125"/>
        <end position="128"/>
    </location>
</feature>
<dbReference type="Proteomes" id="UP001432014">
    <property type="component" value="Chromosome"/>
</dbReference>
<dbReference type="PANTHER" id="PTHR35561">
    <property type="entry name" value="RNA 2',3'-CYCLIC PHOSPHODIESTERASE"/>
    <property type="match status" value="1"/>
</dbReference>
<comment type="similarity">
    <text evidence="2">Belongs to the 2H phosphoesterase superfamily. ThpR family.</text>
</comment>
<dbReference type="EMBL" id="CP108482">
    <property type="protein sequence ID" value="WUS57315.1"/>
    <property type="molecule type" value="Genomic_DNA"/>
</dbReference>
<comment type="catalytic activity">
    <reaction evidence="2">
        <text>a 3'-end 2',3'-cyclophospho-ribonucleotide-RNA + H2O = a 3'-end 2'-phospho-ribonucleotide-RNA + H(+)</text>
        <dbReference type="Rhea" id="RHEA:11828"/>
        <dbReference type="Rhea" id="RHEA-COMP:10464"/>
        <dbReference type="Rhea" id="RHEA-COMP:17353"/>
        <dbReference type="ChEBI" id="CHEBI:15377"/>
        <dbReference type="ChEBI" id="CHEBI:15378"/>
        <dbReference type="ChEBI" id="CHEBI:83064"/>
        <dbReference type="ChEBI" id="CHEBI:173113"/>
        <dbReference type="EC" id="3.1.4.58"/>
    </reaction>
</comment>
<dbReference type="Pfam" id="PF13563">
    <property type="entry name" value="2_5_RNA_ligase2"/>
    <property type="match status" value="1"/>
</dbReference>
<evidence type="ECO:0000313" key="3">
    <source>
        <dbReference type="EMBL" id="WUS57315.1"/>
    </source>
</evidence>
<dbReference type="RefSeq" id="WP_329497260.1">
    <property type="nucleotide sequence ID" value="NZ_CP108460.1"/>
</dbReference>
<organism evidence="3 4">
    <name type="scientific">Kitasatospora herbaricolor</name>
    <dbReference type="NCBI Taxonomy" id="68217"/>
    <lineage>
        <taxon>Bacteria</taxon>
        <taxon>Bacillati</taxon>
        <taxon>Actinomycetota</taxon>
        <taxon>Actinomycetes</taxon>
        <taxon>Kitasatosporales</taxon>
        <taxon>Streptomycetaceae</taxon>
        <taxon>Kitasatospora</taxon>
    </lineage>
</organism>
<feature type="active site" description="Proton acceptor" evidence="2">
    <location>
        <position position="125"/>
    </location>
</feature>
<protein>
    <recommendedName>
        <fullName evidence="2">RNA 2',3'-cyclic phosphodiesterase</fullName>
        <shortName evidence="2">RNA 2',3'-CPDase</shortName>
        <ecNumber evidence="2">3.1.4.58</ecNumber>
    </recommendedName>
</protein>
<dbReference type="PANTHER" id="PTHR35561:SF1">
    <property type="entry name" value="RNA 2',3'-CYCLIC PHOSPHODIESTERASE"/>
    <property type="match status" value="1"/>
</dbReference>
<sequence length="208" mass="22155">MRLFVAVLPPVEAVQELVDAVAPVRELPGADRLRWTGVEGWHLTLAFLGEVPAERLPELEAALAEAVEGHGAHRLRLSGAGRFGDKVLWAGVEGETWALRRLAEAVTGAAAALLGEGDAFRFHPHLTLARAGSAHGRRRAARRHAVGELEGLEAALAPFRGVAWEAAEVHLMKSEPDGGFAHYESVRGWPLAHWTRGAGGASEPSATA</sequence>
<dbReference type="InterPro" id="IPR004175">
    <property type="entry name" value="RNA_CPDase"/>
</dbReference>
<evidence type="ECO:0000256" key="2">
    <source>
        <dbReference type="HAMAP-Rule" id="MF_01940"/>
    </source>
</evidence>
<comment type="function">
    <text evidence="2">Hydrolyzes RNA 2',3'-cyclic phosphodiester to an RNA 2'-phosphomonoester.</text>
</comment>
<accession>A0ABZ1W9C1</accession>
<name>A0ABZ1W9C1_9ACTN</name>